<dbReference type="InterPro" id="IPR050267">
    <property type="entry name" value="Anti-sigma-factor_SerPK"/>
</dbReference>
<keyword evidence="1" id="KW-0723">Serine/threonine-protein kinase</keyword>
<dbReference type="InterPro" id="IPR036890">
    <property type="entry name" value="HATPase_C_sf"/>
</dbReference>
<dbReference type="CDD" id="cd16936">
    <property type="entry name" value="HATPase_RsbW-like"/>
    <property type="match status" value="1"/>
</dbReference>
<dbReference type="SUPFAM" id="SSF55874">
    <property type="entry name" value="ATPase domain of HSP90 chaperone/DNA topoisomerase II/histidine kinase"/>
    <property type="match status" value="1"/>
</dbReference>
<proteinExistence type="predicted"/>
<gene>
    <name evidence="3" type="ORF">AVDCRST_MAG16-380</name>
</gene>
<dbReference type="AlphaFoldDB" id="A0A6J4KTG9"/>
<organism evidence="3">
    <name type="scientific">uncultured Frankineae bacterium</name>
    <dbReference type="NCBI Taxonomy" id="437475"/>
    <lineage>
        <taxon>Bacteria</taxon>
        <taxon>Bacillati</taxon>
        <taxon>Actinomycetota</taxon>
        <taxon>Actinomycetes</taxon>
        <taxon>Frankiales</taxon>
        <taxon>environmental samples</taxon>
    </lineage>
</organism>
<keyword evidence="1" id="KW-0808">Transferase</keyword>
<evidence type="ECO:0000259" key="2">
    <source>
        <dbReference type="Pfam" id="PF13581"/>
    </source>
</evidence>
<dbReference type="InterPro" id="IPR003594">
    <property type="entry name" value="HATPase_dom"/>
</dbReference>
<dbReference type="Gene3D" id="3.30.565.10">
    <property type="entry name" value="Histidine kinase-like ATPase, C-terminal domain"/>
    <property type="match status" value="1"/>
</dbReference>
<evidence type="ECO:0000313" key="3">
    <source>
        <dbReference type="EMBL" id="CAA9314957.1"/>
    </source>
</evidence>
<sequence length="125" mass="13889">MTSSSVATVPRAPESGGRLRSLLWTTFACWEADRDRLDDAALVLSELVGNAVRHGEGETLQVRLRREQDVLRIAVLDGSRQGPVPRTASYEDESGRGMLIIEALSRRWGWEPRTTGKIVWADVPC</sequence>
<dbReference type="GO" id="GO:0004674">
    <property type="term" value="F:protein serine/threonine kinase activity"/>
    <property type="evidence" value="ECO:0007669"/>
    <property type="project" value="UniProtKB-KW"/>
</dbReference>
<dbReference type="EMBL" id="CADCUE010000032">
    <property type="protein sequence ID" value="CAA9314957.1"/>
    <property type="molecule type" value="Genomic_DNA"/>
</dbReference>
<keyword evidence="1" id="KW-0418">Kinase</keyword>
<accession>A0A6J4KTG9</accession>
<dbReference type="PANTHER" id="PTHR35526:SF3">
    <property type="entry name" value="ANTI-SIGMA-F FACTOR RSBW"/>
    <property type="match status" value="1"/>
</dbReference>
<evidence type="ECO:0000256" key="1">
    <source>
        <dbReference type="ARBA" id="ARBA00022527"/>
    </source>
</evidence>
<name>A0A6J4KTG9_9ACTN</name>
<dbReference type="PANTHER" id="PTHR35526">
    <property type="entry name" value="ANTI-SIGMA-F FACTOR RSBW-RELATED"/>
    <property type="match status" value="1"/>
</dbReference>
<protein>
    <submittedName>
        <fullName evidence="3">Serine phosphatase RsbU, regulator of sigma subunit</fullName>
    </submittedName>
</protein>
<feature type="domain" description="Histidine kinase/HSP90-like ATPase" evidence="2">
    <location>
        <begin position="12"/>
        <end position="120"/>
    </location>
</feature>
<reference evidence="3" key="1">
    <citation type="submission" date="2020-02" db="EMBL/GenBank/DDBJ databases">
        <authorList>
            <person name="Meier V. D."/>
        </authorList>
    </citation>
    <scope>NUCLEOTIDE SEQUENCE</scope>
    <source>
        <strain evidence="3">AVDCRST_MAG16</strain>
    </source>
</reference>
<dbReference type="Pfam" id="PF13581">
    <property type="entry name" value="HATPase_c_2"/>
    <property type="match status" value="1"/>
</dbReference>